<evidence type="ECO:0000313" key="5">
    <source>
        <dbReference type="Proteomes" id="UP001295423"/>
    </source>
</evidence>
<comment type="caution">
    <text evidence="4">The sequence shown here is derived from an EMBL/GenBank/DDBJ whole genome shotgun (WGS) entry which is preliminary data.</text>
</comment>
<reference evidence="4" key="1">
    <citation type="submission" date="2023-08" db="EMBL/GenBank/DDBJ databases">
        <authorList>
            <person name="Audoor S."/>
            <person name="Bilcke G."/>
        </authorList>
    </citation>
    <scope>NUCLEOTIDE SEQUENCE</scope>
</reference>
<evidence type="ECO:0008006" key="6">
    <source>
        <dbReference type="Google" id="ProtNLM"/>
    </source>
</evidence>
<dbReference type="Gene3D" id="3.80.10.10">
    <property type="entry name" value="Ribonuclease Inhibitor"/>
    <property type="match status" value="2"/>
</dbReference>
<evidence type="ECO:0000313" key="4">
    <source>
        <dbReference type="EMBL" id="CAJ1965994.1"/>
    </source>
</evidence>
<evidence type="ECO:0000256" key="3">
    <source>
        <dbReference type="SAM" id="Phobius"/>
    </source>
</evidence>
<name>A0AAD2PXD2_9STRA</name>
<dbReference type="EMBL" id="CAKOGP040002247">
    <property type="protein sequence ID" value="CAJ1965994.1"/>
    <property type="molecule type" value="Genomic_DNA"/>
</dbReference>
<gene>
    <name evidence="4" type="ORF">CYCCA115_LOCUS21578</name>
</gene>
<keyword evidence="3" id="KW-0812">Transmembrane</keyword>
<dbReference type="InterPro" id="IPR052595">
    <property type="entry name" value="LRRC69/RLP"/>
</dbReference>
<keyword evidence="1" id="KW-0677">Repeat</keyword>
<keyword evidence="3" id="KW-1133">Transmembrane helix</keyword>
<organism evidence="4 5">
    <name type="scientific">Cylindrotheca closterium</name>
    <dbReference type="NCBI Taxonomy" id="2856"/>
    <lineage>
        <taxon>Eukaryota</taxon>
        <taxon>Sar</taxon>
        <taxon>Stramenopiles</taxon>
        <taxon>Ochrophyta</taxon>
        <taxon>Bacillariophyta</taxon>
        <taxon>Bacillariophyceae</taxon>
        <taxon>Bacillariophycidae</taxon>
        <taxon>Bacillariales</taxon>
        <taxon>Bacillariaceae</taxon>
        <taxon>Cylindrotheca</taxon>
    </lineage>
</organism>
<evidence type="ECO:0000256" key="1">
    <source>
        <dbReference type="ARBA" id="ARBA00022737"/>
    </source>
</evidence>
<feature type="region of interest" description="Disordered" evidence="2">
    <location>
        <begin position="1"/>
        <end position="30"/>
    </location>
</feature>
<accession>A0AAD2PXD2</accession>
<dbReference type="AlphaFoldDB" id="A0AAD2PXD2"/>
<dbReference type="FunFam" id="3.80.10.10:FF:000383">
    <property type="entry name" value="Leucine-rich repeat receptor protein kinase EMS1"/>
    <property type="match status" value="1"/>
</dbReference>
<keyword evidence="3" id="KW-0472">Membrane</keyword>
<protein>
    <recommendedName>
        <fullName evidence="6">L domain-like protein</fullName>
    </recommendedName>
</protein>
<dbReference type="Proteomes" id="UP001295423">
    <property type="component" value="Unassembled WGS sequence"/>
</dbReference>
<evidence type="ECO:0000256" key="2">
    <source>
        <dbReference type="SAM" id="MobiDB-lite"/>
    </source>
</evidence>
<dbReference type="InterPro" id="IPR001611">
    <property type="entry name" value="Leu-rich_rpt"/>
</dbReference>
<keyword evidence="5" id="KW-1185">Reference proteome</keyword>
<feature type="transmembrane region" description="Helical" evidence="3">
    <location>
        <begin position="36"/>
        <end position="60"/>
    </location>
</feature>
<dbReference type="SUPFAM" id="SSF52058">
    <property type="entry name" value="L domain-like"/>
    <property type="match status" value="1"/>
</dbReference>
<dbReference type="InterPro" id="IPR032675">
    <property type="entry name" value="LRR_dom_sf"/>
</dbReference>
<dbReference type="PANTHER" id="PTHR48057">
    <property type="entry name" value="LEUCINE-RICH REPEAT SERINE/THREONINE-PROTEIN KINASE 1"/>
    <property type="match status" value="1"/>
</dbReference>
<proteinExistence type="predicted"/>
<sequence length="479" mass="53488">MARRQRPVTEADQENPGLQRPSSAASEEQDEEPHRYLCLVMSFPAVILLGVAAGLTIYLISLKSNNDSSKALVTSAPSSPEDWFDFTENLGGNNNDDLALSFPTQKPTQNPTRITSNLFYDDDDNFQSRPPTVPLPQANPPSLSTMLPTIEPFFIEDARNRFQQILVSRSTSGFTVTRDGDGGTPQAKALNWLIRDPRFYSYTDDRLLQRWVLATFAFGMVSSEKSGGGGNSIFSQQQQQQEDEQQLSIPQAMQNWVRYTDECTRWFYTLGDDNGKTVCDSDGLYVRLDLRLQHLVGTLPSEIALLSNHLRYIHLFDNRIQGTLPTEFGLLTKLERLELTKNDLVGPLPSELGNLDTLRFLGIGQNSFEGPLPTSLGKLSRLNTIGLEWNQFTEIPSELGNMVETRILNMDHNAFATGGVPTTLGQLSNLKQLNLIFNSGLVGTMPVEVCNLKMDVLQADCDKLDCDCCTFCNYYNSTR</sequence>
<dbReference type="Pfam" id="PF00560">
    <property type="entry name" value="LRR_1"/>
    <property type="match status" value="2"/>
</dbReference>